<keyword evidence="2" id="KW-0325">Glycoprotein</keyword>
<feature type="compositionally biased region" description="Basic and acidic residues" evidence="3">
    <location>
        <begin position="448"/>
        <end position="474"/>
    </location>
</feature>
<evidence type="ECO:0000256" key="3">
    <source>
        <dbReference type="SAM" id="MobiDB-lite"/>
    </source>
</evidence>
<proteinExistence type="predicted"/>
<keyword evidence="1" id="KW-0732">Signal</keyword>
<evidence type="ECO:0000256" key="1">
    <source>
        <dbReference type="ARBA" id="ARBA00022729"/>
    </source>
</evidence>
<evidence type="ECO:0000313" key="4">
    <source>
        <dbReference type="EMBL" id="KAK2182609.1"/>
    </source>
</evidence>
<dbReference type="InterPro" id="IPR026664">
    <property type="entry name" value="Stereocilin-rel"/>
</dbReference>
<dbReference type="AlphaFoldDB" id="A0AAD9L3X1"/>
<dbReference type="GO" id="GO:0007160">
    <property type="term" value="P:cell-matrix adhesion"/>
    <property type="evidence" value="ECO:0007669"/>
    <property type="project" value="TreeGrafter"/>
</dbReference>
<dbReference type="GO" id="GO:0009986">
    <property type="term" value="C:cell surface"/>
    <property type="evidence" value="ECO:0007669"/>
    <property type="project" value="TreeGrafter"/>
</dbReference>
<dbReference type="EMBL" id="JAODUO010000346">
    <property type="protein sequence ID" value="KAK2182609.1"/>
    <property type="molecule type" value="Genomic_DNA"/>
</dbReference>
<organism evidence="4 5">
    <name type="scientific">Ridgeia piscesae</name>
    <name type="common">Tubeworm</name>
    <dbReference type="NCBI Taxonomy" id="27915"/>
    <lineage>
        <taxon>Eukaryota</taxon>
        <taxon>Metazoa</taxon>
        <taxon>Spiralia</taxon>
        <taxon>Lophotrochozoa</taxon>
        <taxon>Annelida</taxon>
        <taxon>Polychaeta</taxon>
        <taxon>Sedentaria</taxon>
        <taxon>Canalipalpata</taxon>
        <taxon>Sabellida</taxon>
        <taxon>Siboglinidae</taxon>
        <taxon>Ridgeia</taxon>
    </lineage>
</organism>
<dbReference type="PANTHER" id="PTHR23412:SF17">
    <property type="entry name" value="OTOANCORIN"/>
    <property type="match status" value="1"/>
</dbReference>
<gene>
    <name evidence="4" type="ORF">NP493_347g03042</name>
</gene>
<comment type="caution">
    <text evidence="4">The sequence shown here is derived from an EMBL/GenBank/DDBJ whole genome shotgun (WGS) entry which is preliminary data.</text>
</comment>
<dbReference type="PANTHER" id="PTHR23412">
    <property type="entry name" value="STEREOCILIN RELATED"/>
    <property type="match status" value="1"/>
</dbReference>
<evidence type="ECO:0000256" key="2">
    <source>
        <dbReference type="ARBA" id="ARBA00023180"/>
    </source>
</evidence>
<name>A0AAD9L3X1_RIDPI</name>
<evidence type="ECO:0000313" key="5">
    <source>
        <dbReference type="Proteomes" id="UP001209878"/>
    </source>
</evidence>
<accession>A0AAD9L3X1</accession>
<reference evidence="4" key="1">
    <citation type="journal article" date="2023" name="Mol. Biol. Evol.">
        <title>Third-Generation Sequencing Reveals the Adaptive Role of the Epigenome in Three Deep-Sea Polychaetes.</title>
        <authorList>
            <person name="Perez M."/>
            <person name="Aroh O."/>
            <person name="Sun Y."/>
            <person name="Lan Y."/>
            <person name="Juniper S.K."/>
            <person name="Young C.R."/>
            <person name="Angers B."/>
            <person name="Qian P.Y."/>
        </authorList>
    </citation>
    <scope>NUCLEOTIDE SEQUENCE</scope>
    <source>
        <strain evidence="4">R07B-5</strain>
    </source>
</reference>
<dbReference type="Proteomes" id="UP001209878">
    <property type="component" value="Unassembled WGS sequence"/>
</dbReference>
<protein>
    <submittedName>
        <fullName evidence="4">Uncharacterized protein</fullName>
    </submittedName>
</protein>
<feature type="region of interest" description="Disordered" evidence="3">
    <location>
        <begin position="436"/>
        <end position="487"/>
    </location>
</feature>
<sequence>MLREQTREKSPTCRLSQLSAGLHFYDDEQSLKSPTSALFRQGPDTPLTEEDVTGLGALLQEADASIIDRFSPAVLKKALQSALPFRRLRCMHPDLRKKILATLNRTTAGAANNIEESLGGWRAAAGGGNMTEQIGWSVADMEADDDSESDCCRKELSPAENAATDETFDAAAASVMASVLNSDKTRRRRRATSSLTCVDLQSLGSAIGQLTVSQIEALEEAEVYSCVETLGGHGNWTDEQTAALLTRLTDVLAGGDVCALPASKLQQIGSVAYGLSVADIACLQEVDEDSVAALGSLHGWTQAQLTAFVARYMKLLNQTSSSQLTADCIATIGHFLCGLTADEIRQIAPTKYASVSSIVGSLKRCGTEQLQALAEVAQEPLAYGSAYNWDAANLRDVGIVLAQLESLSRDQALAISETQKNGLTESQRNALTKAIEGSYAVDTEEKGDDTKDNDDKEGKGDGDDDDVTKGKETGDDSSEACGKWTAV</sequence>
<keyword evidence="5" id="KW-1185">Reference proteome</keyword>